<dbReference type="EMBL" id="LXQA010103305">
    <property type="protein sequence ID" value="MCI16978.1"/>
    <property type="molecule type" value="Genomic_DNA"/>
</dbReference>
<proteinExistence type="predicted"/>
<comment type="caution">
    <text evidence="1">The sequence shown here is derived from an EMBL/GenBank/DDBJ whole genome shotgun (WGS) entry which is preliminary data.</text>
</comment>
<accession>A0A392PYR0</accession>
<evidence type="ECO:0000313" key="2">
    <source>
        <dbReference type="Proteomes" id="UP000265520"/>
    </source>
</evidence>
<sequence>MITEIIAEQASEADKEIDKIMFAELRSLELEHLPSLISFCSMPVALIDQK</sequence>
<feature type="non-terminal residue" evidence="1">
    <location>
        <position position="50"/>
    </location>
</feature>
<evidence type="ECO:0000313" key="1">
    <source>
        <dbReference type="EMBL" id="MCI16978.1"/>
    </source>
</evidence>
<protein>
    <submittedName>
        <fullName evidence="1">Disease resistance protein (CC-NBS-LRR class) family protein</fullName>
    </submittedName>
</protein>
<dbReference type="AlphaFoldDB" id="A0A392PYR0"/>
<organism evidence="1 2">
    <name type="scientific">Trifolium medium</name>
    <dbReference type="NCBI Taxonomy" id="97028"/>
    <lineage>
        <taxon>Eukaryota</taxon>
        <taxon>Viridiplantae</taxon>
        <taxon>Streptophyta</taxon>
        <taxon>Embryophyta</taxon>
        <taxon>Tracheophyta</taxon>
        <taxon>Spermatophyta</taxon>
        <taxon>Magnoliopsida</taxon>
        <taxon>eudicotyledons</taxon>
        <taxon>Gunneridae</taxon>
        <taxon>Pentapetalae</taxon>
        <taxon>rosids</taxon>
        <taxon>fabids</taxon>
        <taxon>Fabales</taxon>
        <taxon>Fabaceae</taxon>
        <taxon>Papilionoideae</taxon>
        <taxon>50 kb inversion clade</taxon>
        <taxon>NPAAA clade</taxon>
        <taxon>Hologalegina</taxon>
        <taxon>IRL clade</taxon>
        <taxon>Trifolieae</taxon>
        <taxon>Trifolium</taxon>
    </lineage>
</organism>
<reference evidence="1 2" key="1">
    <citation type="journal article" date="2018" name="Front. Plant Sci.">
        <title>Red Clover (Trifolium pratense) and Zigzag Clover (T. medium) - A Picture of Genomic Similarities and Differences.</title>
        <authorList>
            <person name="Dluhosova J."/>
            <person name="Istvanek J."/>
            <person name="Nedelnik J."/>
            <person name="Repkova J."/>
        </authorList>
    </citation>
    <scope>NUCLEOTIDE SEQUENCE [LARGE SCALE GENOMIC DNA]</scope>
    <source>
        <strain evidence="2">cv. 10/8</strain>
        <tissue evidence="1">Leaf</tissue>
    </source>
</reference>
<keyword evidence="2" id="KW-1185">Reference proteome</keyword>
<dbReference type="Proteomes" id="UP000265520">
    <property type="component" value="Unassembled WGS sequence"/>
</dbReference>
<name>A0A392PYR0_9FABA</name>